<keyword evidence="3" id="KW-1185">Reference proteome</keyword>
<organism evidence="2 3">
    <name type="scientific">Jannaschia pagri</name>
    <dbReference type="NCBI Taxonomy" id="2829797"/>
    <lineage>
        <taxon>Bacteria</taxon>
        <taxon>Pseudomonadati</taxon>
        <taxon>Pseudomonadota</taxon>
        <taxon>Alphaproteobacteria</taxon>
        <taxon>Rhodobacterales</taxon>
        <taxon>Roseobacteraceae</taxon>
        <taxon>Jannaschia</taxon>
    </lineage>
</organism>
<name>A0ABQ4NMI6_9RHOB</name>
<dbReference type="RefSeq" id="WP_220749126.1">
    <property type="nucleotide sequence ID" value="NZ_BPFH01000004.1"/>
</dbReference>
<feature type="signal peptide" evidence="1">
    <location>
        <begin position="1"/>
        <end position="17"/>
    </location>
</feature>
<evidence type="ECO:0000313" key="2">
    <source>
        <dbReference type="EMBL" id="GIT95617.1"/>
    </source>
</evidence>
<proteinExistence type="predicted"/>
<comment type="caution">
    <text evidence="2">The sequence shown here is derived from an EMBL/GenBank/DDBJ whole genome shotgun (WGS) entry which is preliminary data.</text>
</comment>
<evidence type="ECO:0000313" key="3">
    <source>
        <dbReference type="Proteomes" id="UP000786693"/>
    </source>
</evidence>
<feature type="chain" id="PRO_5045987255" description="5-aminolevulic acid synthase" evidence="1">
    <location>
        <begin position="18"/>
        <end position="188"/>
    </location>
</feature>
<sequence length="188" mass="19327">MIRAALMSLVIACPAMAQEVPNQAQAKRDLFGTRTSTLEVTPQPFLSDLDLATLREMPKLASLKYYGALAVDPDAGLQNEASTGAFNYHSLEAARAAAVEGCSAKAGGRSCVVVAEITPRRFREGRSLTLSQDASRAVAGRDFRRAGANAALALSPSTGAWGLGDGGDAALAACAAGGARDCEVAVAN</sequence>
<reference evidence="2 3" key="1">
    <citation type="submission" date="2021-05" db="EMBL/GenBank/DDBJ databases">
        <title>Bacteria Genome sequencing.</title>
        <authorList>
            <person name="Takabe Y."/>
            <person name="Nakajima Y."/>
            <person name="Suzuki S."/>
            <person name="Shiozaki T."/>
        </authorList>
    </citation>
    <scope>NUCLEOTIDE SEQUENCE [LARGE SCALE GENOMIC DNA]</scope>
    <source>
        <strain evidence="2 3">AI_62</strain>
    </source>
</reference>
<accession>A0ABQ4NMI6</accession>
<gene>
    <name evidence="2" type="ORF">JANAI62_22400</name>
</gene>
<dbReference type="EMBL" id="BPFH01000004">
    <property type="protein sequence ID" value="GIT95617.1"/>
    <property type="molecule type" value="Genomic_DNA"/>
</dbReference>
<protein>
    <recommendedName>
        <fullName evidence="4">5-aminolevulic acid synthase</fullName>
    </recommendedName>
</protein>
<evidence type="ECO:0000256" key="1">
    <source>
        <dbReference type="SAM" id="SignalP"/>
    </source>
</evidence>
<dbReference type="Proteomes" id="UP000786693">
    <property type="component" value="Unassembled WGS sequence"/>
</dbReference>
<evidence type="ECO:0008006" key="4">
    <source>
        <dbReference type="Google" id="ProtNLM"/>
    </source>
</evidence>
<keyword evidence="1" id="KW-0732">Signal</keyword>